<name>A0A9P4GN22_9PLEO</name>
<sequence>MSNLCHHGAAGSDYAVHARSRWRNSNFDPNRPAISPSDTAKNLLGCIRSDIGKSFTPAKPQTSPTRAEKEACECRSTCQAAGRPKEVWAVPYRSVDPGEAGTFHVPFSCVVVPGPCATVAGCAANAQLAGPRRIILLPSR</sequence>
<evidence type="ECO:0000313" key="2">
    <source>
        <dbReference type="Proteomes" id="UP000800039"/>
    </source>
</evidence>
<protein>
    <submittedName>
        <fullName evidence="1">Uncharacterized protein</fullName>
    </submittedName>
</protein>
<gene>
    <name evidence="1" type="ORF">K460DRAFT_404685</name>
</gene>
<reference evidence="1" key="1">
    <citation type="submission" date="2020-01" db="EMBL/GenBank/DDBJ databases">
        <authorList>
            <consortium name="DOE Joint Genome Institute"/>
            <person name="Haridas S."/>
            <person name="Albert R."/>
            <person name="Binder M."/>
            <person name="Bloem J."/>
            <person name="Labutti K."/>
            <person name="Salamov A."/>
            <person name="Andreopoulos B."/>
            <person name="Baker S.E."/>
            <person name="Barry K."/>
            <person name="Bills G."/>
            <person name="Bluhm B.H."/>
            <person name="Cannon C."/>
            <person name="Castanera R."/>
            <person name="Culley D.E."/>
            <person name="Daum C."/>
            <person name="Ezra D."/>
            <person name="Gonzalez J.B."/>
            <person name="Henrissat B."/>
            <person name="Kuo A."/>
            <person name="Liang C."/>
            <person name="Lipzen A."/>
            <person name="Lutzoni F."/>
            <person name="Magnuson J."/>
            <person name="Mondo S."/>
            <person name="Nolan M."/>
            <person name="Ohm R."/>
            <person name="Pangilinan J."/>
            <person name="Park H.-J."/>
            <person name="Ramirez L."/>
            <person name="Alfaro M."/>
            <person name="Sun H."/>
            <person name="Tritt A."/>
            <person name="Yoshinaga Y."/>
            <person name="Zwiers L.-H."/>
            <person name="Turgeon B.G."/>
            <person name="Goodwin S.B."/>
            <person name="Spatafora J.W."/>
            <person name="Crous P.W."/>
            <person name="Grigoriev I.V."/>
        </authorList>
    </citation>
    <scope>NUCLEOTIDE SEQUENCE</scope>
    <source>
        <strain evidence="1">CBS 394.84</strain>
    </source>
</reference>
<dbReference type="RefSeq" id="XP_040792026.1">
    <property type="nucleotide sequence ID" value="XM_040936758.1"/>
</dbReference>
<comment type="caution">
    <text evidence="1">The sequence shown here is derived from an EMBL/GenBank/DDBJ whole genome shotgun (WGS) entry which is preliminary data.</text>
</comment>
<accession>A0A9P4GN22</accession>
<keyword evidence="2" id="KW-1185">Reference proteome</keyword>
<dbReference type="AlphaFoldDB" id="A0A9P4GN22"/>
<proteinExistence type="predicted"/>
<dbReference type="EMBL" id="ML976615">
    <property type="protein sequence ID" value="KAF1849463.1"/>
    <property type="molecule type" value="Genomic_DNA"/>
</dbReference>
<evidence type="ECO:0000313" key="1">
    <source>
        <dbReference type="EMBL" id="KAF1849463.1"/>
    </source>
</evidence>
<dbReference type="GeneID" id="63854008"/>
<organism evidence="1 2">
    <name type="scientific">Cucurbitaria berberidis CBS 394.84</name>
    <dbReference type="NCBI Taxonomy" id="1168544"/>
    <lineage>
        <taxon>Eukaryota</taxon>
        <taxon>Fungi</taxon>
        <taxon>Dikarya</taxon>
        <taxon>Ascomycota</taxon>
        <taxon>Pezizomycotina</taxon>
        <taxon>Dothideomycetes</taxon>
        <taxon>Pleosporomycetidae</taxon>
        <taxon>Pleosporales</taxon>
        <taxon>Pleosporineae</taxon>
        <taxon>Cucurbitariaceae</taxon>
        <taxon>Cucurbitaria</taxon>
    </lineage>
</organism>
<dbReference type="Proteomes" id="UP000800039">
    <property type="component" value="Unassembled WGS sequence"/>
</dbReference>